<keyword evidence="6 9" id="KW-0472">Membrane</keyword>
<dbReference type="GO" id="GO:0005886">
    <property type="term" value="C:plasma membrane"/>
    <property type="evidence" value="ECO:0007669"/>
    <property type="project" value="TreeGrafter"/>
</dbReference>
<feature type="transmembrane region" description="Helical" evidence="9">
    <location>
        <begin position="581"/>
        <end position="602"/>
    </location>
</feature>
<feature type="repeat" description="ANK" evidence="7">
    <location>
        <begin position="35"/>
        <end position="57"/>
    </location>
</feature>
<dbReference type="SMART" id="SM00248">
    <property type="entry name" value="ANK"/>
    <property type="match status" value="6"/>
</dbReference>
<dbReference type="Pfam" id="PF12796">
    <property type="entry name" value="Ank_2"/>
    <property type="match status" value="2"/>
</dbReference>
<dbReference type="InterPro" id="IPR036770">
    <property type="entry name" value="Ankyrin_rpt-contain_sf"/>
</dbReference>
<feature type="domain" description="PGG" evidence="10">
    <location>
        <begin position="458"/>
        <end position="567"/>
    </location>
</feature>
<evidence type="ECO:0000256" key="9">
    <source>
        <dbReference type="SAM" id="Phobius"/>
    </source>
</evidence>
<dbReference type="Proteomes" id="UP000504603">
    <property type="component" value="Unplaced"/>
</dbReference>
<dbReference type="AlphaFoldDB" id="A0A6J1DJA0"/>
<name>A0A6J1DJA0_MOMCH</name>
<keyword evidence="2 9" id="KW-0812">Transmembrane</keyword>
<evidence type="ECO:0000256" key="5">
    <source>
        <dbReference type="ARBA" id="ARBA00023043"/>
    </source>
</evidence>
<keyword evidence="11" id="KW-1185">Reference proteome</keyword>
<evidence type="ECO:0000256" key="4">
    <source>
        <dbReference type="ARBA" id="ARBA00022989"/>
    </source>
</evidence>
<feature type="transmembrane region" description="Helical" evidence="9">
    <location>
        <begin position="549"/>
        <end position="569"/>
    </location>
</feature>
<dbReference type="PROSITE" id="PS50088">
    <property type="entry name" value="ANK_REPEAT"/>
    <property type="match status" value="4"/>
</dbReference>
<keyword evidence="3" id="KW-0677">Repeat</keyword>
<evidence type="ECO:0000256" key="6">
    <source>
        <dbReference type="ARBA" id="ARBA00023136"/>
    </source>
</evidence>
<dbReference type="GeneID" id="111021038"/>
<dbReference type="Pfam" id="PF13962">
    <property type="entry name" value="PGG"/>
    <property type="match status" value="1"/>
</dbReference>
<feature type="transmembrane region" description="Helical" evidence="9">
    <location>
        <begin position="509"/>
        <end position="529"/>
    </location>
</feature>
<dbReference type="PROSITE" id="PS50297">
    <property type="entry name" value="ANK_REP_REGION"/>
    <property type="match status" value="4"/>
</dbReference>
<evidence type="ECO:0000259" key="10">
    <source>
        <dbReference type="Pfam" id="PF13962"/>
    </source>
</evidence>
<dbReference type="SUPFAM" id="SSF48403">
    <property type="entry name" value="Ankyrin repeat"/>
    <property type="match status" value="2"/>
</dbReference>
<dbReference type="KEGG" id="mcha:111021038"/>
<evidence type="ECO:0000256" key="2">
    <source>
        <dbReference type="ARBA" id="ARBA00022692"/>
    </source>
</evidence>
<feature type="repeat" description="ANK" evidence="7">
    <location>
        <begin position="203"/>
        <end position="227"/>
    </location>
</feature>
<keyword evidence="4 9" id="KW-1133">Transmembrane helix</keyword>
<feature type="repeat" description="ANK" evidence="7">
    <location>
        <begin position="169"/>
        <end position="190"/>
    </location>
</feature>
<gene>
    <name evidence="12" type="primary">LOC111021038</name>
</gene>
<dbReference type="OrthoDB" id="20872at2759"/>
<keyword evidence="5 7" id="KW-0040">ANK repeat</keyword>
<evidence type="ECO:0000313" key="11">
    <source>
        <dbReference type="Proteomes" id="UP000504603"/>
    </source>
</evidence>
<evidence type="ECO:0000256" key="8">
    <source>
        <dbReference type="SAM" id="MobiDB-lite"/>
    </source>
</evidence>
<dbReference type="Pfam" id="PF13857">
    <property type="entry name" value="Ank_5"/>
    <property type="match status" value="1"/>
</dbReference>
<comment type="subcellular location">
    <subcellularLocation>
        <location evidence="1">Membrane</location>
        <topology evidence="1">Multi-pass membrane protein</topology>
    </subcellularLocation>
</comment>
<dbReference type="PANTHER" id="PTHR24186:SF38">
    <property type="entry name" value="ANKYRIN REPEAT FAMILY PROTEIN"/>
    <property type="match status" value="1"/>
</dbReference>
<dbReference type="InterPro" id="IPR002110">
    <property type="entry name" value="Ankyrin_rpt"/>
</dbReference>
<organism evidence="11 12">
    <name type="scientific">Momordica charantia</name>
    <name type="common">Bitter gourd</name>
    <name type="synonym">Balsam pear</name>
    <dbReference type="NCBI Taxonomy" id="3673"/>
    <lineage>
        <taxon>Eukaryota</taxon>
        <taxon>Viridiplantae</taxon>
        <taxon>Streptophyta</taxon>
        <taxon>Embryophyta</taxon>
        <taxon>Tracheophyta</taxon>
        <taxon>Spermatophyta</taxon>
        <taxon>Magnoliopsida</taxon>
        <taxon>eudicotyledons</taxon>
        <taxon>Gunneridae</taxon>
        <taxon>Pentapetalae</taxon>
        <taxon>rosids</taxon>
        <taxon>fabids</taxon>
        <taxon>Cucurbitales</taxon>
        <taxon>Cucurbitaceae</taxon>
        <taxon>Momordiceae</taxon>
        <taxon>Momordica</taxon>
    </lineage>
</organism>
<reference evidence="12" key="1">
    <citation type="submission" date="2025-08" db="UniProtKB">
        <authorList>
            <consortium name="RefSeq"/>
        </authorList>
    </citation>
    <scope>IDENTIFICATION</scope>
    <source>
        <strain evidence="12">OHB3-1</strain>
    </source>
</reference>
<dbReference type="InterPro" id="IPR026961">
    <property type="entry name" value="PGG_dom"/>
</dbReference>
<accession>A0A6J1DJA0</accession>
<feature type="repeat" description="ANK" evidence="7">
    <location>
        <begin position="274"/>
        <end position="296"/>
    </location>
</feature>
<protein>
    <submittedName>
        <fullName evidence="12">Ankyrin repeat-containing protein ITN1-like</fullName>
    </submittedName>
</protein>
<dbReference type="RefSeq" id="XP_022153567.1">
    <property type="nucleotide sequence ID" value="XM_022297875.1"/>
</dbReference>
<dbReference type="Gene3D" id="1.25.40.20">
    <property type="entry name" value="Ankyrin repeat-containing domain"/>
    <property type="match status" value="2"/>
</dbReference>
<evidence type="ECO:0000256" key="1">
    <source>
        <dbReference type="ARBA" id="ARBA00004141"/>
    </source>
</evidence>
<feature type="region of interest" description="Disordered" evidence="8">
    <location>
        <begin position="622"/>
        <end position="648"/>
    </location>
</feature>
<evidence type="ECO:0000256" key="3">
    <source>
        <dbReference type="ARBA" id="ARBA00022737"/>
    </source>
</evidence>
<sequence length="676" mass="76891">MDPRLFQAVTRNQKRRFNKLVRQNFEIVKQISEETGNTALHLAVRHGRVELVKEILSLWPEAAEVENLKQETPFHEACREGEAQILRVLLDSPWGSSELIGRQNRNLLFLACTKSHVEVVDILLNHRRIHHSSFDRVAGFLEATSRGHLGVVQQILQKFPKAARKVDENGFSGLHNACLSGHVDVVEYLLGRDPFMARQFTYSGYTPLHLAAMNGKTQIIKVFLQRSRLSFFDHTKQGVPILHLTIRHNQFKTFLHCAQSSEKEGSLINSVDLDGNTILHVAAESGRVKFVKFLINEMRMMINRQNSEGLTPLDMLDNLAASDTKKFKILEDMLRNAGGKRKIELTNSTIPTSNKGELVREWVHSLDPNLLEEDGLQKIDLDRDEKEDEEIEHENLGSNNVIHAHDEQVDQAEKKYGYVLPNNLDKQKHLSQKRRKVLVSKMDGYRSQREKQHNMYKETLQNARNTITLVATLIATITFSVGINPPGGIHQDGPLIGKAVFAKTKGYKVFIISNSIALTTSLSIMIVLVSIIPFRRKLLLRLLKITHKVLWVSLAFMAMAFTSATWLTLPQDYKTNWLPNVILAVVGGTMGTFFIYLGVELVKHWMRKLKWRRERVEKPTISASNNFDGNSDHQSTDDQSSNKAKSDIEQRDLRKLYSFSTNSDVASSRGRGGHVY</sequence>
<dbReference type="PANTHER" id="PTHR24186">
    <property type="entry name" value="PROTEIN PHOSPHATASE 1 REGULATORY SUBUNIT"/>
    <property type="match status" value="1"/>
</dbReference>
<evidence type="ECO:0000313" key="12">
    <source>
        <dbReference type="RefSeq" id="XP_022153567.1"/>
    </source>
</evidence>
<evidence type="ECO:0000256" key="7">
    <source>
        <dbReference type="PROSITE-ProRule" id="PRU00023"/>
    </source>
</evidence>
<proteinExistence type="predicted"/>